<comment type="caution">
    <text evidence="1">The sequence shown here is derived from an EMBL/GenBank/DDBJ whole genome shotgun (WGS) entry which is preliminary data.</text>
</comment>
<protein>
    <submittedName>
        <fullName evidence="1">Uncharacterized protein</fullName>
    </submittedName>
</protein>
<evidence type="ECO:0000313" key="2">
    <source>
        <dbReference type="Proteomes" id="UP000274822"/>
    </source>
</evidence>
<name>A0A433QAG0_9FUNG</name>
<sequence>MGLKWQFLTIPTQPGIPCFADDQTLYRAIPVSETAGAKPKYDITLASTATYTIANTPNLFSFFPDRTLAHYSPTNHDRRRRLRFDPGHHPPPTWRIIHAIYIIIKYHHERDSSNHIRRATGAAGAGTAAGVHVSPLDDPIGALRGEIVAEREEVVIIEPNATKETVTD</sequence>
<dbReference type="Proteomes" id="UP000274822">
    <property type="component" value="Unassembled WGS sequence"/>
</dbReference>
<organism evidence="1 2">
    <name type="scientific">Jimgerdemannia flammicorona</name>
    <dbReference type="NCBI Taxonomy" id="994334"/>
    <lineage>
        <taxon>Eukaryota</taxon>
        <taxon>Fungi</taxon>
        <taxon>Fungi incertae sedis</taxon>
        <taxon>Mucoromycota</taxon>
        <taxon>Mucoromycotina</taxon>
        <taxon>Endogonomycetes</taxon>
        <taxon>Endogonales</taxon>
        <taxon>Endogonaceae</taxon>
        <taxon>Jimgerdemannia</taxon>
    </lineage>
</organism>
<dbReference type="AlphaFoldDB" id="A0A433QAG0"/>
<dbReference type="EMBL" id="RBNJ01009764">
    <property type="protein sequence ID" value="RUS26751.1"/>
    <property type="molecule type" value="Genomic_DNA"/>
</dbReference>
<keyword evidence="2" id="KW-1185">Reference proteome</keyword>
<evidence type="ECO:0000313" key="1">
    <source>
        <dbReference type="EMBL" id="RUS26751.1"/>
    </source>
</evidence>
<proteinExistence type="predicted"/>
<gene>
    <name evidence="1" type="ORF">BC938DRAFT_484170</name>
</gene>
<accession>A0A433QAG0</accession>
<reference evidence="1 2" key="1">
    <citation type="journal article" date="2018" name="New Phytol.">
        <title>Phylogenomics of Endogonaceae and evolution of mycorrhizas within Mucoromycota.</title>
        <authorList>
            <person name="Chang Y."/>
            <person name="Desiro A."/>
            <person name="Na H."/>
            <person name="Sandor L."/>
            <person name="Lipzen A."/>
            <person name="Clum A."/>
            <person name="Barry K."/>
            <person name="Grigoriev I.V."/>
            <person name="Martin F.M."/>
            <person name="Stajich J.E."/>
            <person name="Smith M.E."/>
            <person name="Bonito G."/>
            <person name="Spatafora J.W."/>
        </authorList>
    </citation>
    <scope>NUCLEOTIDE SEQUENCE [LARGE SCALE GENOMIC DNA]</scope>
    <source>
        <strain evidence="1 2">AD002</strain>
    </source>
</reference>